<dbReference type="OrthoDB" id="9808778at2"/>
<dbReference type="InterPro" id="IPR011042">
    <property type="entry name" value="6-blade_b-propeller_TolB-like"/>
</dbReference>
<feature type="signal peptide" evidence="2">
    <location>
        <begin position="1"/>
        <end position="23"/>
    </location>
</feature>
<dbReference type="Proteomes" id="UP000317940">
    <property type="component" value="Unassembled WGS sequence"/>
</dbReference>
<keyword evidence="4" id="KW-1185">Reference proteome</keyword>
<dbReference type="Pfam" id="PF07676">
    <property type="entry name" value="PD40"/>
    <property type="match status" value="1"/>
</dbReference>
<evidence type="ECO:0000256" key="1">
    <source>
        <dbReference type="SAM" id="MobiDB-lite"/>
    </source>
</evidence>
<dbReference type="SUPFAM" id="SSF82171">
    <property type="entry name" value="DPP6 N-terminal domain-like"/>
    <property type="match status" value="1"/>
</dbReference>
<evidence type="ECO:0000256" key="2">
    <source>
        <dbReference type="SAM" id="SignalP"/>
    </source>
</evidence>
<feature type="chain" id="PRO_5039400895" evidence="2">
    <location>
        <begin position="24"/>
        <end position="350"/>
    </location>
</feature>
<dbReference type="Gene3D" id="2.120.10.30">
    <property type="entry name" value="TolB, C-terminal domain"/>
    <property type="match status" value="2"/>
</dbReference>
<name>A0A561UFY5_9ACTN</name>
<feature type="region of interest" description="Disordered" evidence="1">
    <location>
        <begin position="35"/>
        <end position="87"/>
    </location>
</feature>
<sequence length="350" mass="35678">MAVRRRRGTTASLALTAALGVGAALLLSACGPDEVPAAGSTTASPAASAPAAGKPTGTAKPAPAPTGKGSAAPTAAPLPAHGTGVPHLTVSNGTELVALADSTVDFHTAVRDLSWSPDGTRAVFIDGKGDLVTSKPDGTDQQVRATNPGGQTWSHPTWESAKPSQAADVNHEYLTFTVDAGGSTQLYEVPTTGAPAAPTPLPIGDSEPDSPKLPTTGNTWANAAGTQGSMTYANTADGKVYVRDDYLRLNTYSVGAGSEPAVSPQGGEVVFVRSVGGHDHLFLDKFDQQTPQIQDLTPNATTDYTEPAWSPDGKELAVRTPDGVVSLPADGSLQPHPVATHPIGLPAYRA</sequence>
<evidence type="ECO:0000313" key="4">
    <source>
        <dbReference type="Proteomes" id="UP000317940"/>
    </source>
</evidence>
<dbReference type="EMBL" id="VIWT01000001">
    <property type="protein sequence ID" value="TWF98279.1"/>
    <property type="molecule type" value="Genomic_DNA"/>
</dbReference>
<dbReference type="AlphaFoldDB" id="A0A561UFY5"/>
<gene>
    <name evidence="3" type="ORF">FHX73_112085</name>
</gene>
<dbReference type="InterPro" id="IPR011659">
    <property type="entry name" value="WD40"/>
</dbReference>
<accession>A0A561UFY5</accession>
<keyword evidence="2" id="KW-0732">Signal</keyword>
<comment type="caution">
    <text evidence="3">The sequence shown here is derived from an EMBL/GenBank/DDBJ whole genome shotgun (WGS) entry which is preliminary data.</text>
</comment>
<organism evidence="3 4">
    <name type="scientific">Kitasatospora viridis</name>
    <dbReference type="NCBI Taxonomy" id="281105"/>
    <lineage>
        <taxon>Bacteria</taxon>
        <taxon>Bacillati</taxon>
        <taxon>Actinomycetota</taxon>
        <taxon>Actinomycetes</taxon>
        <taxon>Kitasatosporales</taxon>
        <taxon>Streptomycetaceae</taxon>
        <taxon>Kitasatospora</taxon>
    </lineage>
</organism>
<proteinExistence type="predicted"/>
<dbReference type="RefSeq" id="WP_145904735.1">
    <property type="nucleotide sequence ID" value="NZ_BAAAMZ010000031.1"/>
</dbReference>
<evidence type="ECO:0000313" key="3">
    <source>
        <dbReference type="EMBL" id="TWF98279.1"/>
    </source>
</evidence>
<feature type="compositionally biased region" description="Low complexity" evidence="1">
    <location>
        <begin position="36"/>
        <end position="77"/>
    </location>
</feature>
<feature type="region of interest" description="Disordered" evidence="1">
    <location>
        <begin position="327"/>
        <end position="350"/>
    </location>
</feature>
<protein>
    <submittedName>
        <fullName evidence="3">WD40 repeat protein</fullName>
    </submittedName>
</protein>
<dbReference type="PROSITE" id="PS51257">
    <property type="entry name" value="PROKAR_LIPOPROTEIN"/>
    <property type="match status" value="1"/>
</dbReference>
<reference evidence="3 4" key="1">
    <citation type="submission" date="2019-06" db="EMBL/GenBank/DDBJ databases">
        <title>Sequencing the genomes of 1000 actinobacteria strains.</title>
        <authorList>
            <person name="Klenk H.-P."/>
        </authorList>
    </citation>
    <scope>NUCLEOTIDE SEQUENCE [LARGE SCALE GENOMIC DNA]</scope>
    <source>
        <strain evidence="3 4">DSM 44826</strain>
    </source>
</reference>